<name>A0A8T0PRB6_PANVG</name>
<dbReference type="AlphaFoldDB" id="A0A8T0PRB6"/>
<protein>
    <submittedName>
        <fullName evidence="2">Uncharacterized protein</fullName>
    </submittedName>
</protein>
<evidence type="ECO:0000313" key="3">
    <source>
        <dbReference type="Proteomes" id="UP000823388"/>
    </source>
</evidence>
<sequence length="224" mass="23952">MKRLVSLLSPASASRSWHLSPSAEASGSPLCQDRPSVASPAPSRIDAGDLGWPSHSDASELDPPLTDIAPRGAGGSPAPSQPPSAVAAPSQPHPALAAPSSYPVPSGSPPLSFTVILPPGALDYDDVAAFDSDDSSDTQTDTDRDDDIRRHYKVPVPSGHALRVSLRQDDTVLCPICPILAYWWRRLTKVRDHVLGQANTSTLRGANKKKYSRHRVLARNEGWM</sequence>
<feature type="compositionally biased region" description="Acidic residues" evidence="1">
    <location>
        <begin position="126"/>
        <end position="136"/>
    </location>
</feature>
<evidence type="ECO:0000313" key="2">
    <source>
        <dbReference type="EMBL" id="KAG2561496.1"/>
    </source>
</evidence>
<feature type="compositionally biased region" description="Polar residues" evidence="1">
    <location>
        <begin position="9"/>
        <end position="25"/>
    </location>
</feature>
<organism evidence="2 3">
    <name type="scientific">Panicum virgatum</name>
    <name type="common">Blackwell switchgrass</name>
    <dbReference type="NCBI Taxonomy" id="38727"/>
    <lineage>
        <taxon>Eukaryota</taxon>
        <taxon>Viridiplantae</taxon>
        <taxon>Streptophyta</taxon>
        <taxon>Embryophyta</taxon>
        <taxon>Tracheophyta</taxon>
        <taxon>Spermatophyta</taxon>
        <taxon>Magnoliopsida</taxon>
        <taxon>Liliopsida</taxon>
        <taxon>Poales</taxon>
        <taxon>Poaceae</taxon>
        <taxon>PACMAD clade</taxon>
        <taxon>Panicoideae</taxon>
        <taxon>Panicodae</taxon>
        <taxon>Paniceae</taxon>
        <taxon>Panicinae</taxon>
        <taxon>Panicum</taxon>
        <taxon>Panicum sect. Hiantes</taxon>
    </lineage>
</organism>
<dbReference type="Proteomes" id="UP000823388">
    <property type="component" value="Chromosome 8K"/>
</dbReference>
<dbReference type="EMBL" id="CM029051">
    <property type="protein sequence ID" value="KAG2561496.1"/>
    <property type="molecule type" value="Genomic_DNA"/>
</dbReference>
<feature type="region of interest" description="Disordered" evidence="1">
    <location>
        <begin position="1"/>
        <end position="104"/>
    </location>
</feature>
<comment type="caution">
    <text evidence="2">The sequence shown here is derived from an EMBL/GenBank/DDBJ whole genome shotgun (WGS) entry which is preliminary data.</text>
</comment>
<keyword evidence="3" id="KW-1185">Reference proteome</keyword>
<gene>
    <name evidence="2" type="ORF">PVAP13_8KG163602</name>
</gene>
<reference evidence="2" key="1">
    <citation type="submission" date="2020-05" db="EMBL/GenBank/DDBJ databases">
        <title>WGS assembly of Panicum virgatum.</title>
        <authorList>
            <person name="Lovell J.T."/>
            <person name="Jenkins J."/>
            <person name="Shu S."/>
            <person name="Juenger T.E."/>
            <person name="Schmutz J."/>
        </authorList>
    </citation>
    <scope>NUCLEOTIDE SEQUENCE</scope>
    <source>
        <strain evidence="2">AP13</strain>
    </source>
</reference>
<feature type="region of interest" description="Disordered" evidence="1">
    <location>
        <begin position="126"/>
        <end position="146"/>
    </location>
</feature>
<evidence type="ECO:0000256" key="1">
    <source>
        <dbReference type="SAM" id="MobiDB-lite"/>
    </source>
</evidence>
<proteinExistence type="predicted"/>
<feature type="compositionally biased region" description="Low complexity" evidence="1">
    <location>
        <begin position="83"/>
        <end position="104"/>
    </location>
</feature>
<accession>A0A8T0PRB6</accession>